<dbReference type="Proteomes" id="UP000037460">
    <property type="component" value="Unassembled WGS sequence"/>
</dbReference>
<reference evidence="2" key="1">
    <citation type="journal article" date="2015" name="PLoS Genet.">
        <title>Genome Sequence and Transcriptome Analyses of Chrysochromulina tobin: Metabolic Tools for Enhanced Algal Fitness in the Prominent Order Prymnesiales (Haptophyceae).</title>
        <authorList>
            <person name="Hovde B.T."/>
            <person name="Deodato C.R."/>
            <person name="Hunsperger H.M."/>
            <person name="Ryken S.A."/>
            <person name="Yost W."/>
            <person name="Jha R.K."/>
            <person name="Patterson J."/>
            <person name="Monnat R.J. Jr."/>
            <person name="Barlow S.B."/>
            <person name="Starkenburg S.R."/>
            <person name="Cattolico R.A."/>
        </authorList>
    </citation>
    <scope>NUCLEOTIDE SEQUENCE</scope>
    <source>
        <strain evidence="2">CCMP291</strain>
    </source>
</reference>
<accession>A0A0M0JB04</accession>
<organism evidence="1 2">
    <name type="scientific">Chrysochromulina tobinii</name>
    <dbReference type="NCBI Taxonomy" id="1460289"/>
    <lineage>
        <taxon>Eukaryota</taxon>
        <taxon>Haptista</taxon>
        <taxon>Haptophyta</taxon>
        <taxon>Prymnesiophyceae</taxon>
        <taxon>Prymnesiales</taxon>
        <taxon>Chrysochromulinaceae</taxon>
        <taxon>Chrysochromulina</taxon>
    </lineage>
</organism>
<keyword evidence="2" id="KW-1185">Reference proteome</keyword>
<dbReference type="AlphaFoldDB" id="A0A0M0JB04"/>
<protein>
    <submittedName>
        <fullName evidence="1">Uncharacterized protein</fullName>
    </submittedName>
</protein>
<sequence length="265" mass="28913">MLIDARRGLRVLTRRCDVPDANQVLFGLWECTPAAAARMVSIGAADASEFDFYAAACQWSPDKLREELDAAVWLPAAASAPALCERTGASALDASVLDANATGAQALNPEDLYFSLIEGVGALARRLGLPLQLVELELPPVLRSARSPRYLLRLPAQREQEELYIDVLAEGRLRGRHDLPAYASVAMPASQLHDEYVRELRPERFILILLEELSCACEAAENLEEAVFWQVQRDVLEAQIRIAKGAKAAATRSGADAGSDQSRDS</sequence>
<comment type="caution">
    <text evidence="1">The sequence shown here is derived from an EMBL/GenBank/DDBJ whole genome shotgun (WGS) entry which is preliminary data.</text>
</comment>
<dbReference type="Gene3D" id="3.40.1740.10">
    <property type="entry name" value="VC0467-like"/>
    <property type="match status" value="1"/>
</dbReference>
<gene>
    <name evidence="1" type="ORF">Ctob_004283</name>
</gene>
<dbReference type="EMBL" id="JWZX01003196">
    <property type="protein sequence ID" value="KOO23398.1"/>
    <property type="molecule type" value="Genomic_DNA"/>
</dbReference>
<evidence type="ECO:0000313" key="1">
    <source>
        <dbReference type="EMBL" id="KOO23398.1"/>
    </source>
</evidence>
<name>A0A0M0JB04_9EUKA</name>
<evidence type="ECO:0000313" key="2">
    <source>
        <dbReference type="Proteomes" id="UP000037460"/>
    </source>
</evidence>
<proteinExistence type="predicted"/>